<protein>
    <recommendedName>
        <fullName evidence="7">Tail sheath protein C-terminal domain-containing protein</fullName>
    </recommendedName>
</protein>
<accession>A0A2T6KMJ8</accession>
<organism evidence="5 6">
    <name type="scientific">Yoonia sediminilitoris</name>
    <dbReference type="NCBI Taxonomy" id="1286148"/>
    <lineage>
        <taxon>Bacteria</taxon>
        <taxon>Pseudomonadati</taxon>
        <taxon>Pseudomonadota</taxon>
        <taxon>Alphaproteobacteria</taxon>
        <taxon>Rhodobacterales</taxon>
        <taxon>Paracoccaceae</taxon>
        <taxon>Yoonia</taxon>
    </lineage>
</organism>
<dbReference type="InterPro" id="IPR026395">
    <property type="entry name" value="CshA_fibril"/>
</dbReference>
<comment type="similarity">
    <text evidence="1">Belongs to the myoviridae tail sheath protein family.</text>
</comment>
<dbReference type="InterPro" id="IPR052042">
    <property type="entry name" value="Tail_sheath_structural"/>
</dbReference>
<keyword evidence="6" id="KW-1185">Reference proteome</keyword>
<dbReference type="RefSeq" id="WP_108385500.1">
    <property type="nucleotide sequence ID" value="NZ_QBUD01000002.1"/>
</dbReference>
<evidence type="ECO:0008006" key="7">
    <source>
        <dbReference type="Google" id="ProtNLM"/>
    </source>
</evidence>
<dbReference type="PANTHER" id="PTHR35861">
    <property type="match status" value="1"/>
</dbReference>
<evidence type="ECO:0000259" key="3">
    <source>
        <dbReference type="Pfam" id="PF17482"/>
    </source>
</evidence>
<dbReference type="Pfam" id="PF19076">
    <property type="entry name" value="CshA_repeat"/>
    <property type="match status" value="1"/>
</dbReference>
<dbReference type="InterPro" id="IPR020287">
    <property type="entry name" value="Tail_sheath_C"/>
</dbReference>
<proteinExistence type="inferred from homology"/>
<evidence type="ECO:0000313" key="5">
    <source>
        <dbReference type="EMBL" id="PUB17377.1"/>
    </source>
</evidence>
<name>A0A2T6KMJ8_9RHOB</name>
<dbReference type="Gene3D" id="3.40.50.11780">
    <property type="match status" value="2"/>
</dbReference>
<dbReference type="PANTHER" id="PTHR35861:SF1">
    <property type="entry name" value="PHAGE TAIL SHEATH PROTEIN"/>
    <property type="match status" value="1"/>
</dbReference>
<feature type="region of interest" description="Disordered" evidence="2">
    <location>
        <begin position="356"/>
        <end position="379"/>
    </location>
</feature>
<sequence>MVMKTPGVYIVEKSAFPNSVVQVATAVPAFIGYTEKAENGDVSLFDTPFRITSFSEYINYFGGAPKPIYKLVEFVEDKVAKPTKPLSEDGAAAKDRLPRAIFNAGDKKYELVQTNPAFCLFGAMRLFFQNGGGACYVTSIGPYKIDNDPAEIEKGKPKKIDNAMDAEKMLAALTRLQKEPEPTMVVIPETTRLARQNAVKVQQAMLKHCGNDMKNRFAILDIFAGHLDQKDPMGDPVATFRNDVGINNLDFGAAYYPWMHTSIFQTRDFSYENVDGESHKLMIAKLLESVKRDKALAPEINRISVAKVTGDFTISVPFKEAVLVTSHDITAEDDVSKKAGLTFEVKNVTGGTISPMTFTGEDLGDEDTESKVSFTHDGESPDGRVELIVKDEAGYQTDLIKIKVELIGQIIKTQPAAEAGEKAVIPTDPVLCTIHMEGADVKTLSLLDGDDPVMERVIDGVGNWKADPKGTITFTPSPDFEGPEAKIKYQIDVTEGEVTTTKSETLRVLVDGMTPIVSQGPSPATIDKTLRSLVPLYGVMMDTITKRENCMPPAAGMAGLYTMVDNSRGVWKAPANISVNSVVGPTVNIDHAEQENLNVSTTGKSINAIRPFVGEGTLVWGARTLDGNSLDWRYINVRRTMIMMEESIRLASKAYVFEPNTANTWVTMKSMIENFLTSIWKQGGLAGAVPEDAFSVHVGLGDTMTAVDILEGILRITVLVAVVRPAEFIEITFQQQMQKS</sequence>
<dbReference type="AlphaFoldDB" id="A0A2T6KMJ8"/>
<dbReference type="Proteomes" id="UP000244523">
    <property type="component" value="Unassembled WGS sequence"/>
</dbReference>
<feature type="domain" description="Tail sheath protein C-terminal" evidence="3">
    <location>
        <begin position="631"/>
        <end position="735"/>
    </location>
</feature>
<evidence type="ECO:0000259" key="4">
    <source>
        <dbReference type="Pfam" id="PF19076"/>
    </source>
</evidence>
<comment type="caution">
    <text evidence="5">The sequence shown here is derived from an EMBL/GenBank/DDBJ whole genome shotgun (WGS) entry which is preliminary data.</text>
</comment>
<evidence type="ECO:0000313" key="6">
    <source>
        <dbReference type="Proteomes" id="UP000244523"/>
    </source>
</evidence>
<dbReference type="EMBL" id="QBUD01000002">
    <property type="protein sequence ID" value="PUB17377.1"/>
    <property type="molecule type" value="Genomic_DNA"/>
</dbReference>
<reference evidence="5 6" key="1">
    <citation type="submission" date="2018-04" db="EMBL/GenBank/DDBJ databases">
        <title>Genomic Encyclopedia of Archaeal and Bacterial Type Strains, Phase II (KMG-II): from individual species to whole genera.</title>
        <authorList>
            <person name="Goeker M."/>
        </authorList>
    </citation>
    <scope>NUCLEOTIDE SEQUENCE [LARGE SCALE GENOMIC DNA]</scope>
    <source>
        <strain evidence="5 6">DSM 29955</strain>
    </source>
</reference>
<evidence type="ECO:0000256" key="2">
    <source>
        <dbReference type="SAM" id="MobiDB-lite"/>
    </source>
</evidence>
<feature type="domain" description="CshA" evidence="4">
    <location>
        <begin position="441"/>
        <end position="502"/>
    </location>
</feature>
<evidence type="ECO:0000256" key="1">
    <source>
        <dbReference type="ARBA" id="ARBA00008005"/>
    </source>
</evidence>
<dbReference type="Pfam" id="PF17482">
    <property type="entry name" value="Phage_sheath_1C"/>
    <property type="match status" value="1"/>
</dbReference>
<dbReference type="OrthoDB" id="9767864at2"/>
<gene>
    <name evidence="5" type="ORF">C8N45_102389</name>
</gene>